<evidence type="ECO:0000313" key="4">
    <source>
        <dbReference type="Proteomes" id="UP000319859"/>
    </source>
</evidence>
<dbReference type="GO" id="GO:0030313">
    <property type="term" value="C:cell envelope"/>
    <property type="evidence" value="ECO:0007669"/>
    <property type="project" value="UniProtKB-SubCell"/>
</dbReference>
<organism evidence="3 4">
    <name type="scientific">Nitrospirillum amazonense</name>
    <dbReference type="NCBI Taxonomy" id="28077"/>
    <lineage>
        <taxon>Bacteria</taxon>
        <taxon>Pseudomonadati</taxon>
        <taxon>Pseudomonadota</taxon>
        <taxon>Alphaproteobacteria</taxon>
        <taxon>Rhodospirillales</taxon>
        <taxon>Azospirillaceae</taxon>
        <taxon>Nitrospirillum</taxon>
    </lineage>
</organism>
<evidence type="ECO:0000256" key="1">
    <source>
        <dbReference type="ARBA" id="ARBA00004196"/>
    </source>
</evidence>
<accession>A0A560F5Q4</accession>
<sequence>MARVISGMRRFRAGPGALVYRTPLYGVLLKSRAPQALGVVPADPWPGDPRQGEALLAGRFAFAGEERQADLPPWLDLSAGSAWLTALHGFDWLRHLKAAGGDAARRQARVLVTSWLDGFSSWHAVAWAPEVTAQRIVAWIGAHDFFLASADDGLRARVFDSLARQIRHLARLVPGRLRGVDLILGIKGLVYGGFCLPGRGRTAQRALWLLNRELTRQVMPDGGHVQRSPSLQLQVLRHLIDIRGVLRAARADVPDAVQHSIDRLTPTLRFFRHGDGGLALFNGGWAEDPAFIDTVLSQADARGRPLRSAPHVGFERLAAGRACVLFDAGAPPPAGLDARAHAGSLSFEMSVGRERLIVNCGSHPSETGAWRGALASTAAHSTLVVADTNSASVREDGGLGRRPHPVEAKRRETGGAVLVEAAHDGYRDGFGLIHHRRLYLAENGEDLRGEDKLEGGSGGQSYTLRFHLHPGVHASLSQGGDGVLLRLPSGAGWRLRLSGGTVGLEESVYLGDGPEPRGTLQVTVRGTTAPGGATVKWALRREKKTEGADP</sequence>
<name>A0A560F5Q4_9PROT</name>
<dbReference type="RefSeq" id="WP_246172335.1">
    <property type="nucleotide sequence ID" value="NZ_VITN01000012.1"/>
</dbReference>
<dbReference type="InterPro" id="IPR008929">
    <property type="entry name" value="Chondroitin_lyas"/>
</dbReference>
<dbReference type="GO" id="GO:0016829">
    <property type="term" value="F:lyase activity"/>
    <property type="evidence" value="ECO:0007669"/>
    <property type="project" value="InterPro"/>
</dbReference>
<protein>
    <submittedName>
        <fullName evidence="3">Putative heparinase superfamily protein</fullName>
    </submittedName>
</protein>
<dbReference type="Proteomes" id="UP000319859">
    <property type="component" value="Unassembled WGS sequence"/>
</dbReference>
<evidence type="ECO:0000259" key="2">
    <source>
        <dbReference type="Pfam" id="PF07940"/>
    </source>
</evidence>
<comment type="subcellular location">
    <subcellularLocation>
        <location evidence="1">Cell envelope</location>
    </subcellularLocation>
</comment>
<evidence type="ECO:0000313" key="3">
    <source>
        <dbReference type="EMBL" id="TWB16957.1"/>
    </source>
</evidence>
<dbReference type="Gene3D" id="2.70.98.70">
    <property type="match status" value="1"/>
</dbReference>
<dbReference type="AlphaFoldDB" id="A0A560F5Q4"/>
<proteinExistence type="predicted"/>
<feature type="domain" description="Heparinase II/III-like C-terminal" evidence="2">
    <location>
        <begin position="302"/>
        <end position="538"/>
    </location>
</feature>
<reference evidence="3 4" key="1">
    <citation type="submission" date="2019-06" db="EMBL/GenBank/DDBJ databases">
        <title>Genomic Encyclopedia of Type Strains, Phase IV (KMG-V): Genome sequencing to study the core and pangenomes of soil and plant-associated prokaryotes.</title>
        <authorList>
            <person name="Whitman W."/>
        </authorList>
    </citation>
    <scope>NUCLEOTIDE SEQUENCE [LARGE SCALE GENOMIC DNA]</scope>
    <source>
        <strain evidence="3 4">BR 11880</strain>
    </source>
</reference>
<dbReference type="Gene3D" id="1.50.10.100">
    <property type="entry name" value="Chondroitin AC/alginate lyase"/>
    <property type="match status" value="1"/>
</dbReference>
<dbReference type="InterPro" id="IPR012480">
    <property type="entry name" value="Hepar_II_III_C"/>
</dbReference>
<dbReference type="EMBL" id="VITN01000012">
    <property type="protein sequence ID" value="TWB16957.1"/>
    <property type="molecule type" value="Genomic_DNA"/>
</dbReference>
<comment type="caution">
    <text evidence="3">The sequence shown here is derived from an EMBL/GenBank/DDBJ whole genome shotgun (WGS) entry which is preliminary data.</text>
</comment>
<gene>
    <name evidence="3" type="ORF">FBZ89_112115</name>
</gene>
<dbReference type="Pfam" id="PF07940">
    <property type="entry name" value="Hepar_II_III_C"/>
    <property type="match status" value="1"/>
</dbReference>